<dbReference type="GO" id="GO:0005886">
    <property type="term" value="C:plasma membrane"/>
    <property type="evidence" value="ECO:0007669"/>
    <property type="project" value="UniProtKB-SubCell"/>
</dbReference>
<name>A0A926NCF9_9BACI</name>
<keyword evidence="5 6" id="KW-0472">Membrane</keyword>
<evidence type="ECO:0000256" key="2">
    <source>
        <dbReference type="ARBA" id="ARBA00022475"/>
    </source>
</evidence>
<evidence type="ECO:0000313" key="7">
    <source>
        <dbReference type="EMBL" id="MBD1380954.1"/>
    </source>
</evidence>
<feature type="transmembrane region" description="Helical" evidence="6">
    <location>
        <begin position="12"/>
        <end position="31"/>
    </location>
</feature>
<keyword evidence="8" id="KW-1185">Reference proteome</keyword>
<feature type="transmembrane region" description="Helical" evidence="6">
    <location>
        <begin position="186"/>
        <end position="206"/>
    </location>
</feature>
<feature type="transmembrane region" description="Helical" evidence="6">
    <location>
        <begin position="150"/>
        <end position="174"/>
    </location>
</feature>
<evidence type="ECO:0000256" key="4">
    <source>
        <dbReference type="ARBA" id="ARBA00022989"/>
    </source>
</evidence>
<evidence type="ECO:0000256" key="5">
    <source>
        <dbReference type="ARBA" id="ARBA00023136"/>
    </source>
</evidence>
<accession>A0A926NCF9</accession>
<keyword evidence="2" id="KW-1003">Cell membrane</keyword>
<gene>
    <name evidence="7" type="primary">ctaG</name>
    <name evidence="7" type="ORF">IC621_11990</name>
</gene>
<evidence type="ECO:0000256" key="3">
    <source>
        <dbReference type="ARBA" id="ARBA00022692"/>
    </source>
</evidence>
<feature type="transmembrane region" description="Helical" evidence="6">
    <location>
        <begin position="115"/>
        <end position="138"/>
    </location>
</feature>
<organism evidence="7 8">
    <name type="scientific">Metabacillus arenae</name>
    <dbReference type="NCBI Taxonomy" id="2771434"/>
    <lineage>
        <taxon>Bacteria</taxon>
        <taxon>Bacillati</taxon>
        <taxon>Bacillota</taxon>
        <taxon>Bacilli</taxon>
        <taxon>Bacillales</taxon>
        <taxon>Bacillaceae</taxon>
        <taxon>Metabacillus</taxon>
    </lineage>
</organism>
<sequence>MENLDIFGFRALWSPYYALALILITVFYFLVIGRWRNRFQESGKVSTKQKSIFVSAVLLLYVTKGSPLDLLGHIIFSAHMTQMALLYLVVPILLIKGIPDWLWKAILSLPVVKHVFSFLTKPIIALIVFNGIFSFYHIPLIFDFVKTDAVYHSIITTAIFVASFAMWWPLLNTLPGWIQLNGIKKLGYIFADGVLLTPACALIIFADTPLYATYSDPQMWVNAMQLCVPGDMMANLSLTGPEMFNTLPLVDDQQLGGVLMKIIQEIVYGTVLGMLFFQWVRSEKEKEELEAAGGYNPEPVK</sequence>
<dbReference type="EMBL" id="JACXAI010000014">
    <property type="protein sequence ID" value="MBD1380954.1"/>
    <property type="molecule type" value="Genomic_DNA"/>
</dbReference>
<feature type="transmembrane region" description="Helical" evidence="6">
    <location>
        <begin position="84"/>
        <end position="103"/>
    </location>
</feature>
<protein>
    <submittedName>
        <fullName evidence="7">Cytochrome c oxidase assembly factor CtaG</fullName>
    </submittedName>
</protein>
<dbReference type="Pfam" id="PF09678">
    <property type="entry name" value="Caa3_CtaG"/>
    <property type="match status" value="1"/>
</dbReference>
<keyword evidence="3 6" id="KW-0812">Transmembrane</keyword>
<comment type="caution">
    <text evidence="7">The sequence shown here is derived from an EMBL/GenBank/DDBJ whole genome shotgun (WGS) entry which is preliminary data.</text>
</comment>
<dbReference type="InterPro" id="IPR019108">
    <property type="entry name" value="Caa3_assmbl_CtaG-rel"/>
</dbReference>
<proteinExistence type="predicted"/>
<evidence type="ECO:0000256" key="1">
    <source>
        <dbReference type="ARBA" id="ARBA00004651"/>
    </source>
</evidence>
<dbReference type="InterPro" id="IPR014108">
    <property type="entry name" value="Caa3-assmbl_CtaG"/>
</dbReference>
<dbReference type="AlphaFoldDB" id="A0A926NCF9"/>
<comment type="subcellular location">
    <subcellularLocation>
        <location evidence="1">Cell membrane</location>
        <topology evidence="1">Multi-pass membrane protein</topology>
    </subcellularLocation>
</comment>
<evidence type="ECO:0000313" key="8">
    <source>
        <dbReference type="Proteomes" id="UP000626844"/>
    </source>
</evidence>
<dbReference type="NCBIfam" id="TIGR02737">
    <property type="entry name" value="caa3_CtaG"/>
    <property type="match status" value="1"/>
</dbReference>
<evidence type="ECO:0000256" key="6">
    <source>
        <dbReference type="SAM" id="Phobius"/>
    </source>
</evidence>
<reference evidence="7" key="1">
    <citation type="submission" date="2020-09" db="EMBL/GenBank/DDBJ databases">
        <title>A novel bacterium of genus Bacillus, isolated from South China Sea.</title>
        <authorList>
            <person name="Huang H."/>
            <person name="Mo K."/>
            <person name="Hu Y."/>
        </authorList>
    </citation>
    <scope>NUCLEOTIDE SEQUENCE</scope>
    <source>
        <strain evidence="7">IB182487</strain>
    </source>
</reference>
<keyword evidence="4 6" id="KW-1133">Transmembrane helix</keyword>
<dbReference type="RefSeq" id="WP_191158551.1">
    <property type="nucleotide sequence ID" value="NZ_JACXAI010000014.1"/>
</dbReference>
<dbReference type="Proteomes" id="UP000626844">
    <property type="component" value="Unassembled WGS sequence"/>
</dbReference>